<dbReference type="Pfam" id="PF02145">
    <property type="entry name" value="Rap_GAP"/>
    <property type="match status" value="1"/>
</dbReference>
<comment type="caution">
    <text evidence="5">The sequence shown here is derived from an EMBL/GenBank/DDBJ whole genome shotgun (WGS) entry which is preliminary data.</text>
</comment>
<organism evidence="5 6">
    <name type="scientific">Polysphondylium violaceum</name>
    <dbReference type="NCBI Taxonomy" id="133409"/>
    <lineage>
        <taxon>Eukaryota</taxon>
        <taxon>Amoebozoa</taxon>
        <taxon>Evosea</taxon>
        <taxon>Eumycetozoa</taxon>
        <taxon>Dictyostelia</taxon>
        <taxon>Dictyosteliales</taxon>
        <taxon>Dictyosteliaceae</taxon>
        <taxon>Polysphondylium</taxon>
    </lineage>
</organism>
<evidence type="ECO:0000313" key="5">
    <source>
        <dbReference type="EMBL" id="KAF2070071.1"/>
    </source>
</evidence>
<feature type="compositionally biased region" description="Low complexity" evidence="2">
    <location>
        <begin position="817"/>
        <end position="829"/>
    </location>
</feature>
<dbReference type="SUPFAM" id="SSF111347">
    <property type="entry name" value="Rap/Ran-GAP"/>
    <property type="match status" value="1"/>
</dbReference>
<dbReference type="EMBL" id="AJWJ01000547">
    <property type="protein sequence ID" value="KAF2070071.1"/>
    <property type="molecule type" value="Genomic_DNA"/>
</dbReference>
<dbReference type="SMART" id="SM00233">
    <property type="entry name" value="PH"/>
    <property type="match status" value="1"/>
</dbReference>
<evidence type="ECO:0000256" key="2">
    <source>
        <dbReference type="SAM" id="MobiDB-lite"/>
    </source>
</evidence>
<accession>A0A8J4PP17</accession>
<dbReference type="PANTHER" id="PTHR15711">
    <property type="entry name" value="RAP GTPASE-ACTIVATING PROTEIN"/>
    <property type="match status" value="1"/>
</dbReference>
<feature type="compositionally biased region" description="Low complexity" evidence="2">
    <location>
        <begin position="754"/>
        <end position="766"/>
    </location>
</feature>
<dbReference type="AlphaFoldDB" id="A0A8J4PP17"/>
<dbReference type="InterPro" id="IPR050989">
    <property type="entry name" value="Rap1_Ran_GAP"/>
</dbReference>
<feature type="compositionally biased region" description="Low complexity" evidence="2">
    <location>
        <begin position="773"/>
        <end position="782"/>
    </location>
</feature>
<feature type="compositionally biased region" description="Low complexity" evidence="2">
    <location>
        <begin position="558"/>
        <end position="588"/>
    </location>
</feature>
<dbReference type="InterPro" id="IPR035974">
    <property type="entry name" value="Rap/Ran-GAP_sf"/>
</dbReference>
<dbReference type="Proteomes" id="UP000695562">
    <property type="component" value="Unassembled WGS sequence"/>
</dbReference>
<dbReference type="PROSITE" id="PS50085">
    <property type="entry name" value="RAPGAP"/>
    <property type="match status" value="1"/>
</dbReference>
<reference evidence="5" key="1">
    <citation type="submission" date="2020-01" db="EMBL/GenBank/DDBJ databases">
        <title>Development of genomics and gene disruption for Polysphondylium violaceum indicates a role for the polyketide synthase stlB in stalk morphogenesis.</title>
        <authorList>
            <person name="Narita B."/>
            <person name="Kawabe Y."/>
            <person name="Kin K."/>
            <person name="Saito T."/>
            <person name="Gibbs R."/>
            <person name="Kuspa A."/>
            <person name="Muzny D."/>
            <person name="Queller D."/>
            <person name="Richards S."/>
            <person name="Strassman J."/>
            <person name="Sucgang R."/>
            <person name="Worley K."/>
            <person name="Schaap P."/>
        </authorList>
    </citation>
    <scope>NUCLEOTIDE SEQUENCE</scope>
    <source>
        <strain evidence="5">QSvi11</strain>
    </source>
</reference>
<dbReference type="Gene3D" id="3.40.50.11210">
    <property type="entry name" value="Rap/Ran-GAP"/>
    <property type="match status" value="1"/>
</dbReference>
<feature type="domain" description="Rap-GAP" evidence="4">
    <location>
        <begin position="989"/>
        <end position="1202"/>
    </location>
</feature>
<name>A0A8J4PP17_9MYCE</name>
<dbReference type="GO" id="GO:0005096">
    <property type="term" value="F:GTPase activator activity"/>
    <property type="evidence" value="ECO:0007669"/>
    <property type="project" value="UniProtKB-KW"/>
</dbReference>
<dbReference type="OrthoDB" id="2499658at2759"/>
<evidence type="ECO:0000256" key="1">
    <source>
        <dbReference type="ARBA" id="ARBA00022468"/>
    </source>
</evidence>
<proteinExistence type="predicted"/>
<feature type="region of interest" description="Disordered" evidence="2">
    <location>
        <begin position="57"/>
        <end position="104"/>
    </location>
</feature>
<dbReference type="PANTHER" id="PTHR15711:SF62">
    <property type="entry name" value="GTPASE-ACTIVATING RAP_RAN-GAP DOMAIN-LIKE PROTEIN 3"/>
    <property type="match status" value="1"/>
</dbReference>
<feature type="compositionally biased region" description="Low complexity" evidence="2">
    <location>
        <begin position="462"/>
        <end position="524"/>
    </location>
</feature>
<feature type="domain" description="PH" evidence="3">
    <location>
        <begin position="282"/>
        <end position="374"/>
    </location>
</feature>
<dbReference type="SUPFAM" id="SSF50729">
    <property type="entry name" value="PH domain-like"/>
    <property type="match status" value="3"/>
</dbReference>
<evidence type="ECO:0008006" key="7">
    <source>
        <dbReference type="Google" id="ProtNLM"/>
    </source>
</evidence>
<dbReference type="Pfam" id="PF00169">
    <property type="entry name" value="PH"/>
    <property type="match status" value="1"/>
</dbReference>
<sequence length="1207" mass="134834">MDRYEAKSNQLISLMSQLSDSRAKTALQKICQDLINIDKSSIENDITAAAAAASSKTTTTTNGSVGGSTSSSSLSTSTQNLTDTNAIATTPPTTPASTTTPILNSHNNREMAHLIDLCFDHIKKSLLIPEPSIIWKIIAYSISELDYLDRSLDIQQNKPEKEKVSSSYSARLEEVSSMLAFLHSSPKNNTREYAELLSGINAHMKKITLRLKGVAEQNQYSSAKKYGWVEKRCGKNQSFRTWKRMWFVLGENEISYFIKDKTVKKKTAAANNEDLLWSNECIINLEGELGKKKEGKGWKIRYMKLLDHTLVYYKNQREREPLGIINLNDCQDCEVFKENSNKFVVVHSNNRYFFQTTTKEELSKWINSIRARIPSLNTKSNQTKKMDLSQFYLKGAIELGRILSITETFKFSGQPHSISIATEEKHYYFSFDSNREKQEWLTTFNNELSKLNSSQVIKHTTKSSNSGSNSNTPNLSSTNSSNWTSSPIQSAKSSASRSSLSLSRQKIENKLPSLSSTSSLASSNNEEEGSEFGSVLARKPTLAQIKYTTSSTNLLKHSNGSIGSLNNLSQNNNNNSSTSSLSNMINSNPIDTDQEDSGDDDLKMMIPESLKNEMVKRSALNLLETFKLEVFLSINTPNSNSSTPSLSSSPSQSSTSPPEMVTFLFSNHVLVDQVKTFIFKKIPALLGLQPSEYRLGIDEENLFEIEFLKFIYSHTMVELTIKTCGIIRVGVFHHRKERRVKEKLYPDKYQPLCNNSNNNNGLTNSSGVLPILNNNSKSNNNNIQQSPPDKSIPTNSPLANTRGHSQSVSSNNSGWVPSGASSPASQGSPLLEKKGWQSSAPSPTTCSRRLMISPCSGWNVELPGNNEFNSNGFIPKFNKQEQGFYRRYIFESQGCVSSFLGVDTKIGPMAFSLVKDLMDNYRGVLHTKSGAKTVSEESKNINFSTNILGVSKKMKTKKIVSHMMNLLEPNVDAKLLSLASNQSDLQKELLLLEERQTTSGFKFGLVYCRHGQITDDEIFSNKTGNKDWEEFLDLLGDRIELIGWPHYSAGLDVRNNTTGTHSLYTDYHGNEVMFHVSTMLPFSPADHQQIERKRQIGNDICVVVFNDGNLSYSPSTITSHFNHVVIVVQLDKQNNGYKISMACKDGVKIPFEPVTPNGGLVKKNDLKDFLLTKLINGELASLQAPVFSSKISRTRESLLNYYVEQFL</sequence>
<evidence type="ECO:0000259" key="4">
    <source>
        <dbReference type="PROSITE" id="PS50085"/>
    </source>
</evidence>
<feature type="region of interest" description="Disordered" evidence="2">
    <location>
        <begin position="456"/>
        <end position="535"/>
    </location>
</feature>
<evidence type="ECO:0000313" key="6">
    <source>
        <dbReference type="Proteomes" id="UP000695562"/>
    </source>
</evidence>
<evidence type="ECO:0000259" key="3">
    <source>
        <dbReference type="PROSITE" id="PS50003"/>
    </source>
</evidence>
<feature type="region of interest" description="Disordered" evidence="2">
    <location>
        <begin position="556"/>
        <end position="602"/>
    </location>
</feature>
<feature type="region of interest" description="Disordered" evidence="2">
    <location>
        <begin position="748"/>
        <end position="843"/>
    </location>
</feature>
<feature type="compositionally biased region" description="Low complexity" evidence="2">
    <location>
        <begin position="57"/>
        <end position="101"/>
    </location>
</feature>
<dbReference type="InterPro" id="IPR011993">
    <property type="entry name" value="PH-like_dom_sf"/>
</dbReference>
<dbReference type="InterPro" id="IPR000331">
    <property type="entry name" value="Rap/Ran_GAP_dom"/>
</dbReference>
<dbReference type="PROSITE" id="PS50003">
    <property type="entry name" value="PH_DOMAIN"/>
    <property type="match status" value="1"/>
</dbReference>
<gene>
    <name evidence="5" type="ORF">CYY_008609</name>
</gene>
<dbReference type="GO" id="GO:0051056">
    <property type="term" value="P:regulation of small GTPase mediated signal transduction"/>
    <property type="evidence" value="ECO:0007669"/>
    <property type="project" value="InterPro"/>
</dbReference>
<protein>
    <recommendedName>
        <fullName evidence="7">Pleckstrin domain-containing protein</fullName>
    </recommendedName>
</protein>
<keyword evidence="6" id="KW-1185">Reference proteome</keyword>
<dbReference type="InterPro" id="IPR001849">
    <property type="entry name" value="PH_domain"/>
</dbReference>
<dbReference type="CDD" id="cd00821">
    <property type="entry name" value="PH"/>
    <property type="match status" value="1"/>
</dbReference>
<dbReference type="Gene3D" id="2.30.29.30">
    <property type="entry name" value="Pleckstrin-homology domain (PH domain)/Phosphotyrosine-binding domain (PTB)"/>
    <property type="match status" value="3"/>
</dbReference>
<keyword evidence="1" id="KW-0343">GTPase activation</keyword>
<feature type="compositionally biased region" description="Polar residues" evidence="2">
    <location>
        <begin position="783"/>
        <end position="815"/>
    </location>
</feature>